<gene>
    <name evidence="1" type="ORF">ABR82_02005</name>
</gene>
<organism evidence="1 2">
    <name type="scientific">Verrucomicrobia subdivision 6 bacterium BACL9 MAG-120507-bin52</name>
    <dbReference type="NCBI Taxonomy" id="1655590"/>
    <lineage>
        <taxon>Bacteria</taxon>
        <taxon>Pseudomonadati</taxon>
        <taxon>Verrucomicrobiota</taxon>
        <taxon>Verrucomicrobiia</taxon>
        <taxon>Verrucomicrobiales</taxon>
        <taxon>Verrucomicrobia subdivision 6</taxon>
    </lineage>
</organism>
<proteinExistence type="predicted"/>
<evidence type="ECO:0000313" key="2">
    <source>
        <dbReference type="Proteomes" id="UP000051269"/>
    </source>
</evidence>
<dbReference type="Proteomes" id="UP000051269">
    <property type="component" value="Unassembled WGS sequence"/>
</dbReference>
<comment type="caution">
    <text evidence="1">The sequence shown here is derived from an EMBL/GenBank/DDBJ whole genome shotgun (WGS) entry which is preliminary data.</text>
</comment>
<evidence type="ECO:0000313" key="1">
    <source>
        <dbReference type="EMBL" id="KRO61350.1"/>
    </source>
</evidence>
<dbReference type="EMBL" id="LIBO01000239">
    <property type="protein sequence ID" value="KRO61350.1"/>
    <property type="molecule type" value="Genomic_DNA"/>
</dbReference>
<accession>A0A0R2RG91</accession>
<reference evidence="1 2" key="1">
    <citation type="submission" date="2015-10" db="EMBL/GenBank/DDBJ databases">
        <title>Metagenome-Assembled Genomes uncover a global brackish microbiome.</title>
        <authorList>
            <person name="Hugerth L.W."/>
            <person name="Larsson J."/>
            <person name="Alneberg J."/>
            <person name="Lindh M.V."/>
            <person name="Legrand C."/>
            <person name="Pinhassi J."/>
            <person name="Andersson A.F."/>
        </authorList>
    </citation>
    <scope>NUCLEOTIDE SEQUENCE [LARGE SCALE GENOMIC DNA]</scope>
    <source>
        <strain evidence="1">BACL18 MAG-120507-bin52</strain>
    </source>
</reference>
<sequence length="233" mass="25305">MASPLNNPWVSGGLGVGVVLYLGVSLTPEAWKQPVRNFFTGEVRREGGKEPELKIGTEKVFRAVTRSGLDRWEFIVSEDRAEGQRKLFREVTKGQKEGPVSKGAVPEVPEGSGLLAVWVDGDKRVAVMTDGMVREGEPWGVFFVQSITPDAVTLRHSAGERVVRLGEIRTTKAGVKVAATPPTEKKAAEGSAEAQLQKVLDMQKSMDPSKLLQGFPQKILDSLMGTPKKAVEP</sequence>
<dbReference type="AlphaFoldDB" id="A0A0R2RG91"/>
<name>A0A0R2RG91_9BACT</name>
<protein>
    <submittedName>
        <fullName evidence="1">Uncharacterized protein</fullName>
    </submittedName>
</protein>